<organism evidence="1 2">
    <name type="scientific">Rhizophagus irregularis</name>
    <dbReference type="NCBI Taxonomy" id="588596"/>
    <lineage>
        <taxon>Eukaryota</taxon>
        <taxon>Fungi</taxon>
        <taxon>Fungi incertae sedis</taxon>
        <taxon>Mucoromycota</taxon>
        <taxon>Glomeromycotina</taxon>
        <taxon>Glomeromycetes</taxon>
        <taxon>Glomerales</taxon>
        <taxon>Glomeraceae</taxon>
        <taxon>Rhizophagus</taxon>
    </lineage>
</organism>
<dbReference type="VEuPathDB" id="FungiDB:FUN_001101"/>
<proteinExistence type="predicted"/>
<sequence>MKALPRLKLRLYGRDFGELLGNLDGLFGNNYWYSSLWTTVMIPAGIHLKAKKHSVKGILKAMWDVMKALKFSYEHHIYHHDVSYSNIVYKNQRLYRNFKFSNDIILISF</sequence>
<comment type="caution">
    <text evidence="1">The sequence shown here is derived from an EMBL/GenBank/DDBJ whole genome shotgun (WGS) entry which is preliminary data.</text>
</comment>
<dbReference type="SUPFAM" id="SSF56112">
    <property type="entry name" value="Protein kinase-like (PK-like)"/>
    <property type="match status" value="1"/>
</dbReference>
<keyword evidence="2" id="KW-1185">Reference proteome</keyword>
<reference evidence="1 2" key="1">
    <citation type="submission" date="2015-10" db="EMBL/GenBank/DDBJ databases">
        <title>Genome analyses suggest a sexual origin of heterokaryosis in a supposedly ancient asexual fungus.</title>
        <authorList>
            <person name="Ropars J."/>
            <person name="Sedzielewska K."/>
            <person name="Noel J."/>
            <person name="Charron P."/>
            <person name="Farinelli L."/>
            <person name="Marton T."/>
            <person name="Kruger M."/>
            <person name="Pelin A."/>
            <person name="Brachmann A."/>
            <person name="Corradi N."/>
        </authorList>
    </citation>
    <scope>NUCLEOTIDE SEQUENCE [LARGE SCALE GENOMIC DNA]</scope>
    <source>
        <strain evidence="1 2">A4</strain>
    </source>
</reference>
<dbReference type="Proteomes" id="UP000234323">
    <property type="component" value="Unassembled WGS sequence"/>
</dbReference>
<dbReference type="PROSITE" id="PS00109">
    <property type="entry name" value="PROTEIN_KINASE_TYR"/>
    <property type="match status" value="1"/>
</dbReference>
<evidence type="ECO:0000313" key="1">
    <source>
        <dbReference type="EMBL" id="PKY60305.1"/>
    </source>
</evidence>
<protein>
    <submittedName>
        <fullName evidence="1">Uncharacterized protein</fullName>
    </submittedName>
</protein>
<dbReference type="EMBL" id="LLXI01004146">
    <property type="protein sequence ID" value="PKY60305.1"/>
    <property type="molecule type" value="Genomic_DNA"/>
</dbReference>
<dbReference type="VEuPathDB" id="FungiDB:RhiirFUN_018556"/>
<accession>A0A2I1HN38</accession>
<dbReference type="GO" id="GO:0004672">
    <property type="term" value="F:protein kinase activity"/>
    <property type="evidence" value="ECO:0007669"/>
    <property type="project" value="InterPro"/>
</dbReference>
<evidence type="ECO:0000313" key="2">
    <source>
        <dbReference type="Proteomes" id="UP000234323"/>
    </source>
</evidence>
<dbReference type="InterPro" id="IPR011009">
    <property type="entry name" value="Kinase-like_dom_sf"/>
</dbReference>
<gene>
    <name evidence="1" type="ORF">RhiirA4_483873</name>
</gene>
<dbReference type="AlphaFoldDB" id="A0A2I1HN38"/>
<dbReference type="InterPro" id="IPR008266">
    <property type="entry name" value="Tyr_kinase_AS"/>
</dbReference>
<dbReference type="VEuPathDB" id="FungiDB:RhiirA1_475038"/>
<name>A0A2I1HN38_9GLOM</name>